<evidence type="ECO:0000256" key="3">
    <source>
        <dbReference type="ARBA" id="ARBA00023139"/>
    </source>
</evidence>
<dbReference type="InterPro" id="IPR006664">
    <property type="entry name" value="OMP_bac"/>
</dbReference>
<sequence>MKHIVLTSVAVVALFVAGCSKKTPEVDMSQTQMTDAEKLAQLASQIQNDVQNVYFDFDKYNVKADQKPVVNSNAALFNQAGAEALNVKVEGNCDEWGTDEYNYALGLKRAKAVKDALVSEGINADRVSVVSYGESNPVCTDKTKSCDAQNRRDEFKVSF</sequence>
<dbReference type="OrthoDB" id="9809164at2"/>
<keyword evidence="1 6" id="KW-0732">Signal</keyword>
<dbReference type="CDD" id="cd07185">
    <property type="entry name" value="OmpA_C-like"/>
    <property type="match status" value="1"/>
</dbReference>
<dbReference type="InterPro" id="IPR050330">
    <property type="entry name" value="Bact_OuterMem_StrucFunc"/>
</dbReference>
<dbReference type="GO" id="GO:0051301">
    <property type="term" value="P:cell division"/>
    <property type="evidence" value="ECO:0007669"/>
    <property type="project" value="InterPro"/>
</dbReference>
<dbReference type="Gene3D" id="3.30.1330.60">
    <property type="entry name" value="OmpA-like domain"/>
    <property type="match status" value="1"/>
</dbReference>
<evidence type="ECO:0000313" key="8">
    <source>
        <dbReference type="EMBL" id="CZE45752.1"/>
    </source>
</evidence>
<reference evidence="8 9" key="1">
    <citation type="submission" date="2016-02" db="EMBL/GenBank/DDBJ databases">
        <authorList>
            <consortium name="Pathogen Informatics"/>
        </authorList>
    </citation>
    <scope>NUCLEOTIDE SEQUENCE [LARGE SCALE GENOMIC DNA]</scope>
    <source>
        <strain evidence="8 9">RC20</strain>
    </source>
</reference>
<dbReference type="PANTHER" id="PTHR30329:SF21">
    <property type="entry name" value="LIPOPROTEIN YIAD-RELATED"/>
    <property type="match status" value="1"/>
</dbReference>
<evidence type="ECO:0000256" key="2">
    <source>
        <dbReference type="ARBA" id="ARBA00023136"/>
    </source>
</evidence>
<keyword evidence="2 6" id="KW-0472">Membrane</keyword>
<dbReference type="PANTHER" id="PTHR30329">
    <property type="entry name" value="STATOR ELEMENT OF FLAGELLAR MOTOR COMPLEX"/>
    <property type="match status" value="1"/>
</dbReference>
<accession>A0A128ED42</accession>
<gene>
    <name evidence="6 8" type="primary">pal</name>
    <name evidence="8" type="ORF">ERS672216_00015</name>
</gene>
<dbReference type="Pfam" id="PF00691">
    <property type="entry name" value="OmpA"/>
    <property type="match status" value="1"/>
</dbReference>
<dbReference type="PROSITE" id="PS51123">
    <property type="entry name" value="OMPA_2"/>
    <property type="match status" value="1"/>
</dbReference>
<dbReference type="Proteomes" id="UP000069632">
    <property type="component" value="Unassembled WGS sequence"/>
</dbReference>
<dbReference type="SUPFAM" id="SSF103088">
    <property type="entry name" value="OmpA-like"/>
    <property type="match status" value="1"/>
</dbReference>
<dbReference type="InterPro" id="IPR036737">
    <property type="entry name" value="OmpA-like_sf"/>
</dbReference>
<proteinExistence type="inferred from homology"/>
<keyword evidence="9" id="KW-1185">Reference proteome</keyword>
<protein>
    <recommendedName>
        <fullName evidence="6">Peptidoglycan-associated lipoprotein</fullName>
        <shortName evidence="6">PAL</shortName>
    </recommendedName>
</protein>
<dbReference type="RefSeq" id="WP_075493549.1">
    <property type="nucleotide sequence ID" value="NZ_CP053844.1"/>
</dbReference>
<evidence type="ECO:0000259" key="7">
    <source>
        <dbReference type="PROSITE" id="PS51123"/>
    </source>
</evidence>
<dbReference type="AlphaFoldDB" id="A0A128ED42"/>
<dbReference type="InterPro" id="IPR006665">
    <property type="entry name" value="OmpA-like"/>
</dbReference>
<comment type="similarity">
    <text evidence="6">Belongs to the Pal lipoprotein family.</text>
</comment>
<evidence type="ECO:0000256" key="5">
    <source>
        <dbReference type="ARBA" id="ARBA00023288"/>
    </source>
</evidence>
<dbReference type="EMBL" id="FIZP01000001">
    <property type="protein sequence ID" value="CZE45752.1"/>
    <property type="molecule type" value="Genomic_DNA"/>
</dbReference>
<dbReference type="InterPro" id="IPR039001">
    <property type="entry name" value="Pal"/>
</dbReference>
<dbReference type="PROSITE" id="PS51257">
    <property type="entry name" value="PROKAR_LIPOPROTEIN"/>
    <property type="match status" value="1"/>
</dbReference>
<comment type="subcellular location">
    <subcellularLocation>
        <location evidence="6">Cell outer membrane</location>
        <topology evidence="6">Lipid-anchor</topology>
    </subcellularLocation>
</comment>
<evidence type="ECO:0000313" key="9">
    <source>
        <dbReference type="Proteomes" id="UP000069632"/>
    </source>
</evidence>
<keyword evidence="5 6" id="KW-0449">Lipoprotein</keyword>
<evidence type="ECO:0000256" key="4">
    <source>
        <dbReference type="ARBA" id="ARBA00023237"/>
    </source>
</evidence>
<dbReference type="GO" id="GO:0009279">
    <property type="term" value="C:cell outer membrane"/>
    <property type="evidence" value="ECO:0007669"/>
    <property type="project" value="UniProtKB-SubCell"/>
</dbReference>
<evidence type="ECO:0000256" key="1">
    <source>
        <dbReference type="ARBA" id="ARBA00022729"/>
    </source>
</evidence>
<feature type="domain" description="OmpA-like" evidence="7">
    <location>
        <begin position="42"/>
        <end position="159"/>
    </location>
</feature>
<dbReference type="PRINTS" id="PR01021">
    <property type="entry name" value="OMPADOMAIN"/>
</dbReference>
<evidence type="ECO:0000256" key="6">
    <source>
        <dbReference type="HAMAP-Rule" id="MF_02204"/>
    </source>
</evidence>
<dbReference type="HAMAP" id="MF_02204">
    <property type="entry name" value="Pal"/>
    <property type="match status" value="1"/>
</dbReference>
<keyword evidence="3 6" id="KW-0564">Palmitate</keyword>
<keyword evidence="4 6" id="KW-0998">Cell outer membrane</keyword>
<name>A0A128ED42_9BACT</name>
<organism evidence="8 9">
    <name type="scientific">Campylobacter geochelonis</name>
    <dbReference type="NCBI Taxonomy" id="1780362"/>
    <lineage>
        <taxon>Bacteria</taxon>
        <taxon>Pseudomonadati</taxon>
        <taxon>Campylobacterota</taxon>
        <taxon>Epsilonproteobacteria</taxon>
        <taxon>Campylobacterales</taxon>
        <taxon>Campylobacteraceae</taxon>
        <taxon>Campylobacter</taxon>
    </lineage>
</organism>